<feature type="signal peptide" evidence="2">
    <location>
        <begin position="1"/>
        <end position="19"/>
    </location>
</feature>
<gene>
    <name evidence="3" type="ORF">JMJ55_18245</name>
</gene>
<dbReference type="Gene3D" id="3.40.190.10">
    <property type="entry name" value="Periplasmic binding protein-like II"/>
    <property type="match status" value="1"/>
</dbReference>
<evidence type="ECO:0000256" key="2">
    <source>
        <dbReference type="SAM" id="SignalP"/>
    </source>
</evidence>
<name>A0ABS1V6I9_9PROT</name>
<reference evidence="3 4" key="1">
    <citation type="submission" date="2021-01" db="EMBL/GenBank/DDBJ databases">
        <title>Belnapia mucosa sp. nov. and Belnapia arida sp. nov., isolated from the Tabernas Desert (Almeria, Spain).</title>
        <authorList>
            <person name="Molina-Menor E."/>
            <person name="Vidal-Verdu A."/>
            <person name="Calonge A."/>
            <person name="Satari L."/>
            <person name="Pereto Magraner J."/>
            <person name="Porcar Miralles M."/>
        </authorList>
    </citation>
    <scope>NUCLEOTIDE SEQUENCE [LARGE SCALE GENOMIC DNA]</scope>
    <source>
        <strain evidence="3 4">T6</strain>
    </source>
</reference>
<dbReference type="SUPFAM" id="SSF53850">
    <property type="entry name" value="Periplasmic binding protein-like II"/>
    <property type="match status" value="1"/>
</dbReference>
<evidence type="ECO:0000313" key="3">
    <source>
        <dbReference type="EMBL" id="MBL6457280.1"/>
    </source>
</evidence>
<accession>A0ABS1V6I9</accession>
<dbReference type="PIRSF" id="PIRSF017082">
    <property type="entry name" value="YflP"/>
    <property type="match status" value="1"/>
</dbReference>
<dbReference type="InterPro" id="IPR005064">
    <property type="entry name" value="BUG"/>
</dbReference>
<comment type="caution">
    <text evidence="3">The sequence shown here is derived from an EMBL/GenBank/DDBJ whole genome shotgun (WGS) entry which is preliminary data.</text>
</comment>
<evidence type="ECO:0000313" key="4">
    <source>
        <dbReference type="Proteomes" id="UP000606490"/>
    </source>
</evidence>
<dbReference type="Proteomes" id="UP000606490">
    <property type="component" value="Unassembled WGS sequence"/>
</dbReference>
<comment type="similarity">
    <text evidence="1">Belongs to the UPF0065 (bug) family.</text>
</comment>
<feature type="chain" id="PRO_5047486329" evidence="2">
    <location>
        <begin position="20"/>
        <end position="318"/>
    </location>
</feature>
<dbReference type="EMBL" id="JAEUXJ010000008">
    <property type="protein sequence ID" value="MBL6457280.1"/>
    <property type="molecule type" value="Genomic_DNA"/>
</dbReference>
<sequence length="318" mass="32887">MRRRGLLAGAALLPAVARAQGFPQRPVRLIVPYGAGNVTDIAGRALAEALGSRWPQRVVVENMPGAGGTLGVAAAARAAPDGHVLVLSAMAALTVTPHLQPQLGYDPLADLAPIGLVAVTRGALAAFPGLRAGNLAELLAEARRAGPFFYYSAGSGTLPHLNMELLKAELGNPPLEHVPYRTSAAGLADLLAGRVQLTLDAASVTLPAILDGRLRALFWNGPQRNPRLPGVPTAAEVLPNLDLANPWLGLFAPRGTPAPVLAVLEAALAAALAMPGFGDRLGDALEPLGGGPEPLVRQLRQDHARFGALIARLGIKPD</sequence>
<dbReference type="Pfam" id="PF03401">
    <property type="entry name" value="TctC"/>
    <property type="match status" value="1"/>
</dbReference>
<keyword evidence="2" id="KW-0732">Signal</keyword>
<protein>
    <submittedName>
        <fullName evidence="3">Tripartite tricarboxylate transporter substrate binding protein</fullName>
    </submittedName>
</protein>
<evidence type="ECO:0000256" key="1">
    <source>
        <dbReference type="ARBA" id="ARBA00006987"/>
    </source>
</evidence>
<dbReference type="PANTHER" id="PTHR42928">
    <property type="entry name" value="TRICARBOXYLATE-BINDING PROTEIN"/>
    <property type="match status" value="1"/>
</dbReference>
<dbReference type="InterPro" id="IPR042100">
    <property type="entry name" value="Bug_dom1"/>
</dbReference>
<keyword evidence="4" id="KW-1185">Reference proteome</keyword>
<organism evidence="3 4">
    <name type="scientific">Belnapia mucosa</name>
    <dbReference type="NCBI Taxonomy" id="2804532"/>
    <lineage>
        <taxon>Bacteria</taxon>
        <taxon>Pseudomonadati</taxon>
        <taxon>Pseudomonadota</taxon>
        <taxon>Alphaproteobacteria</taxon>
        <taxon>Acetobacterales</taxon>
        <taxon>Roseomonadaceae</taxon>
        <taxon>Belnapia</taxon>
    </lineage>
</organism>
<dbReference type="CDD" id="cd07012">
    <property type="entry name" value="PBP2_Bug_TTT"/>
    <property type="match status" value="1"/>
</dbReference>
<dbReference type="RefSeq" id="WP_202827030.1">
    <property type="nucleotide sequence ID" value="NZ_JAEUXJ010000008.1"/>
</dbReference>
<proteinExistence type="inferred from homology"/>
<dbReference type="PANTHER" id="PTHR42928:SF5">
    <property type="entry name" value="BLR1237 PROTEIN"/>
    <property type="match status" value="1"/>
</dbReference>
<dbReference type="Gene3D" id="3.40.190.150">
    <property type="entry name" value="Bordetella uptake gene, domain 1"/>
    <property type="match status" value="1"/>
</dbReference>